<comment type="similarity">
    <text evidence="1 7">Belongs to the mannitol dehydrogenase family.</text>
</comment>
<dbReference type="InterPro" id="IPR013118">
    <property type="entry name" value="Mannitol_DH_C"/>
</dbReference>
<dbReference type="InterPro" id="IPR013131">
    <property type="entry name" value="Mannitol_DH_N"/>
</dbReference>
<dbReference type="EMBL" id="JAUSUY010000003">
    <property type="protein sequence ID" value="MDT3425323.1"/>
    <property type="molecule type" value="Genomic_DNA"/>
</dbReference>
<comment type="caution">
    <text evidence="10">The sequence shown here is derived from an EMBL/GenBank/DDBJ whole genome shotgun (WGS) entry which is preliminary data.</text>
</comment>
<dbReference type="Pfam" id="PF08125">
    <property type="entry name" value="Mannitol_dh_C"/>
    <property type="match status" value="1"/>
</dbReference>
<accession>A0ABU3H3B9</accession>
<keyword evidence="4 7" id="KW-0560">Oxidoreductase</keyword>
<evidence type="ECO:0000313" key="10">
    <source>
        <dbReference type="EMBL" id="MDT3425323.1"/>
    </source>
</evidence>
<comment type="catalytic activity">
    <reaction evidence="6 7">
        <text>D-mannitol 1-phosphate + NAD(+) = beta-D-fructose 6-phosphate + NADH + H(+)</text>
        <dbReference type="Rhea" id="RHEA:19661"/>
        <dbReference type="ChEBI" id="CHEBI:15378"/>
        <dbReference type="ChEBI" id="CHEBI:57540"/>
        <dbReference type="ChEBI" id="CHEBI:57634"/>
        <dbReference type="ChEBI" id="CHEBI:57945"/>
        <dbReference type="ChEBI" id="CHEBI:61381"/>
        <dbReference type="EC" id="1.1.1.17"/>
    </reaction>
</comment>
<dbReference type="PANTHER" id="PTHR30524:SF0">
    <property type="entry name" value="ALTRONATE OXIDOREDUCTASE-RELATED"/>
    <property type="match status" value="1"/>
</dbReference>
<dbReference type="InterPro" id="IPR036291">
    <property type="entry name" value="NAD(P)-bd_dom_sf"/>
</dbReference>
<dbReference type="SUPFAM" id="SSF48179">
    <property type="entry name" value="6-phosphogluconate dehydrogenase C-terminal domain-like"/>
    <property type="match status" value="1"/>
</dbReference>
<gene>
    <name evidence="7" type="primary">mtlD</name>
    <name evidence="10" type="ORF">J2Z22_000839</name>
</gene>
<comment type="caution">
    <text evidence="7">Lacks conserved residue(s) required for the propagation of feature annotation.</text>
</comment>
<evidence type="ECO:0000259" key="9">
    <source>
        <dbReference type="Pfam" id="PF08125"/>
    </source>
</evidence>
<dbReference type="EC" id="1.1.1.17" evidence="2 7"/>
<evidence type="ECO:0000259" key="8">
    <source>
        <dbReference type="Pfam" id="PF01232"/>
    </source>
</evidence>
<dbReference type="InterPro" id="IPR008927">
    <property type="entry name" value="6-PGluconate_DH-like_C_sf"/>
</dbReference>
<dbReference type="InterPro" id="IPR023028">
    <property type="entry name" value="Mannitol_1_phos_5_DH"/>
</dbReference>
<dbReference type="Gene3D" id="3.40.50.720">
    <property type="entry name" value="NAD(P)-binding Rossmann-like Domain"/>
    <property type="match status" value="1"/>
</dbReference>
<dbReference type="Proteomes" id="UP001248709">
    <property type="component" value="Unassembled WGS sequence"/>
</dbReference>
<dbReference type="PROSITE" id="PS00974">
    <property type="entry name" value="MANNITOL_DHGENASE"/>
    <property type="match status" value="1"/>
</dbReference>
<evidence type="ECO:0000256" key="2">
    <source>
        <dbReference type="ARBA" id="ARBA00012939"/>
    </source>
</evidence>
<dbReference type="GO" id="GO:0008926">
    <property type="term" value="F:mannitol-1-phosphate 5-dehydrogenase activity"/>
    <property type="evidence" value="ECO:0007669"/>
    <property type="project" value="UniProtKB-EC"/>
</dbReference>
<dbReference type="Pfam" id="PF01232">
    <property type="entry name" value="Mannitol_dh"/>
    <property type="match status" value="1"/>
</dbReference>
<evidence type="ECO:0000313" key="11">
    <source>
        <dbReference type="Proteomes" id="UP001248709"/>
    </source>
</evidence>
<dbReference type="PRINTS" id="PR00084">
    <property type="entry name" value="MTLDHDRGNASE"/>
</dbReference>
<dbReference type="InterPro" id="IPR000669">
    <property type="entry name" value="Mannitol_DH"/>
</dbReference>
<dbReference type="NCBIfam" id="NF002646">
    <property type="entry name" value="PRK02318.1-2"/>
    <property type="match status" value="1"/>
</dbReference>
<dbReference type="RefSeq" id="WP_025697943.1">
    <property type="nucleotide sequence ID" value="NZ_JAUSUY010000003.1"/>
</dbReference>
<evidence type="ECO:0000256" key="3">
    <source>
        <dbReference type="ARBA" id="ARBA00016219"/>
    </source>
</evidence>
<keyword evidence="5 7" id="KW-0520">NAD</keyword>
<evidence type="ECO:0000256" key="6">
    <source>
        <dbReference type="ARBA" id="ARBA00048615"/>
    </source>
</evidence>
<proteinExistence type="inferred from homology"/>
<organism evidence="10 11">
    <name type="scientific">Paenibacillus forsythiae</name>
    <dbReference type="NCBI Taxonomy" id="365616"/>
    <lineage>
        <taxon>Bacteria</taxon>
        <taxon>Bacillati</taxon>
        <taxon>Bacillota</taxon>
        <taxon>Bacilli</taxon>
        <taxon>Bacillales</taxon>
        <taxon>Paenibacillaceae</taxon>
        <taxon>Paenibacillus</taxon>
    </lineage>
</organism>
<feature type="domain" description="Mannitol dehydrogenase C-terminal" evidence="9">
    <location>
        <begin position="203"/>
        <end position="375"/>
    </location>
</feature>
<evidence type="ECO:0000256" key="1">
    <source>
        <dbReference type="ARBA" id="ARBA00006541"/>
    </source>
</evidence>
<dbReference type="InterPro" id="IPR013328">
    <property type="entry name" value="6PGD_dom2"/>
</dbReference>
<evidence type="ECO:0000256" key="7">
    <source>
        <dbReference type="HAMAP-Rule" id="MF_00196"/>
    </source>
</evidence>
<dbReference type="PANTHER" id="PTHR30524">
    <property type="entry name" value="MANNITOL-1-PHOSPHATE 5-DEHYDROGENASE"/>
    <property type="match status" value="1"/>
</dbReference>
<feature type="domain" description="Mannitol dehydrogenase N-terminal" evidence="8">
    <location>
        <begin position="1"/>
        <end position="195"/>
    </location>
</feature>
<name>A0ABU3H3B9_9BACL</name>
<sequence>MKAVHFGPGNIGRGFIGLLLSKSGYEVCFVARNEKQIAQLRRRKQYPVELANNKSDTSIIRNVTAIHINDRKDVNEAIAAADLITTAVGVSALKHIAPSIAKGIVNRFRTNDRPLNIMACENAIGASTQLKKWVYKELPAKWLVKADRLLAFPNTAVDRIVPAQNHEDPLKVEVEPFYEWVIHRPALKEGHQEIKGALYVDSLEPYIERKLFTVNTGHCCAAYFGYLAGLWTIQEAMADPRLKHKVRKVMEETGSVLVRRHGFDESKHRKYIDKTIERFANPHLLDQIVRVGRSPIRKLSRNDRLVRPALLAHDYGIETPYLVSAIGAALCFNAEKDSEAAKLQQELREQGISQVIEQYLEIEEKHPLHRLIVTAYNEIKAAGQAEAGAEKS</sequence>
<dbReference type="NCBIfam" id="NF002647">
    <property type="entry name" value="PRK02318.1-3"/>
    <property type="match status" value="1"/>
</dbReference>
<reference evidence="10 11" key="1">
    <citation type="submission" date="2023-07" db="EMBL/GenBank/DDBJ databases">
        <title>Genomic Encyclopedia of Type Strains, Phase IV (KMG-IV): sequencing the most valuable type-strain genomes for metagenomic binning, comparative biology and taxonomic classification.</title>
        <authorList>
            <person name="Goeker M."/>
        </authorList>
    </citation>
    <scope>NUCLEOTIDE SEQUENCE [LARGE SCALE GENOMIC DNA]</scope>
    <source>
        <strain evidence="10 11">T98</strain>
    </source>
</reference>
<dbReference type="InterPro" id="IPR023027">
    <property type="entry name" value="Mannitol_DH_CS"/>
</dbReference>
<protein>
    <recommendedName>
        <fullName evidence="3 7">Mannitol-1-phosphate 5-dehydrogenase</fullName>
        <ecNumber evidence="2 7">1.1.1.17</ecNumber>
    </recommendedName>
</protein>
<keyword evidence="11" id="KW-1185">Reference proteome</keyword>
<dbReference type="NCBIfam" id="NF002652">
    <property type="entry name" value="PRK02318.2-5"/>
    <property type="match status" value="1"/>
</dbReference>
<dbReference type="SUPFAM" id="SSF51735">
    <property type="entry name" value="NAD(P)-binding Rossmann-fold domains"/>
    <property type="match status" value="1"/>
</dbReference>
<evidence type="ECO:0000256" key="4">
    <source>
        <dbReference type="ARBA" id="ARBA00023002"/>
    </source>
</evidence>
<dbReference type="HAMAP" id="MF_00196">
    <property type="entry name" value="Mannitol_dehydrog"/>
    <property type="match status" value="1"/>
</dbReference>
<dbReference type="Gene3D" id="1.10.1040.10">
    <property type="entry name" value="N-(1-d-carboxylethyl)-l-norvaline Dehydrogenase, domain 2"/>
    <property type="match status" value="1"/>
</dbReference>
<evidence type="ECO:0000256" key="5">
    <source>
        <dbReference type="ARBA" id="ARBA00023027"/>
    </source>
</evidence>